<evidence type="ECO:0000256" key="7">
    <source>
        <dbReference type="ARBA" id="ARBA00022842"/>
    </source>
</evidence>
<name>A0AAN7ZWG0_9PEZI</name>
<dbReference type="InterPro" id="IPR008250">
    <property type="entry name" value="ATPase_P-typ_transduc_dom_A_sf"/>
</dbReference>
<evidence type="ECO:0000256" key="12">
    <source>
        <dbReference type="ARBA" id="ARBA00049128"/>
    </source>
</evidence>
<feature type="binding site" evidence="14">
    <location>
        <position position="848"/>
    </location>
    <ligand>
        <name>ATP</name>
        <dbReference type="ChEBI" id="CHEBI:30616"/>
    </ligand>
</feature>
<evidence type="ECO:0000256" key="10">
    <source>
        <dbReference type="ARBA" id="ARBA00023136"/>
    </source>
</evidence>
<dbReference type="InterPro" id="IPR001757">
    <property type="entry name" value="P_typ_ATPase"/>
</dbReference>
<evidence type="ECO:0000256" key="6">
    <source>
        <dbReference type="ARBA" id="ARBA00022840"/>
    </source>
</evidence>
<feature type="transmembrane region" description="Helical" evidence="16">
    <location>
        <begin position="1182"/>
        <end position="1203"/>
    </location>
</feature>
<gene>
    <name evidence="20" type="primary">DNF3</name>
    <name evidence="20" type="ORF">LTR97_000544</name>
</gene>
<feature type="binding site" evidence="14">
    <location>
        <position position="695"/>
    </location>
    <ligand>
        <name>ATP</name>
        <dbReference type="ChEBI" id="CHEBI:30616"/>
    </ligand>
</feature>
<evidence type="ECO:0000256" key="13">
    <source>
        <dbReference type="PIRSR" id="PIRSR606539-1"/>
    </source>
</evidence>
<dbReference type="GO" id="GO:0140326">
    <property type="term" value="F:ATPase-coupled intramembrane lipid transporter activity"/>
    <property type="evidence" value="ECO:0007669"/>
    <property type="project" value="UniProtKB-EC"/>
</dbReference>
<keyword evidence="4 15" id="KW-0479">Metal-binding</keyword>
<dbReference type="InterPro" id="IPR044492">
    <property type="entry name" value="P_typ_ATPase_HD_dom"/>
</dbReference>
<evidence type="ECO:0000259" key="19">
    <source>
        <dbReference type="Pfam" id="PF16212"/>
    </source>
</evidence>
<feature type="binding site" evidence="14">
    <location>
        <position position="928"/>
    </location>
    <ligand>
        <name>ATP</name>
        <dbReference type="ChEBI" id="CHEBI:30616"/>
    </ligand>
</feature>
<evidence type="ECO:0000256" key="11">
    <source>
        <dbReference type="ARBA" id="ARBA00034036"/>
    </source>
</evidence>
<dbReference type="Pfam" id="PF16209">
    <property type="entry name" value="PhoLip_ATPase_N"/>
    <property type="match status" value="1"/>
</dbReference>
<dbReference type="InterPro" id="IPR032631">
    <property type="entry name" value="P-type_ATPase_N"/>
</dbReference>
<evidence type="ECO:0000256" key="5">
    <source>
        <dbReference type="ARBA" id="ARBA00022741"/>
    </source>
</evidence>
<dbReference type="SUPFAM" id="SSF81665">
    <property type="entry name" value="Calcium ATPase, transmembrane domain M"/>
    <property type="match status" value="1"/>
</dbReference>
<keyword evidence="8 16" id="KW-1278">Translocase</keyword>
<comment type="similarity">
    <text evidence="2 16">Belongs to the cation transport ATPase (P-type) (TC 3.A.3) family. Type IV subfamily.</text>
</comment>
<feature type="active site" description="4-aspartylphosphate intermediate" evidence="13">
    <location>
        <position position="492"/>
    </location>
</feature>
<reference evidence="20" key="1">
    <citation type="submission" date="2023-08" db="EMBL/GenBank/DDBJ databases">
        <title>Black Yeasts Isolated from many extreme environments.</title>
        <authorList>
            <person name="Coleine C."/>
            <person name="Stajich J.E."/>
            <person name="Selbmann L."/>
        </authorList>
    </citation>
    <scope>NUCLEOTIDE SEQUENCE</scope>
    <source>
        <strain evidence="20">CCFEE 5810</strain>
    </source>
</reference>
<feature type="domain" description="P-type ATPase N-terminal" evidence="18">
    <location>
        <begin position="84"/>
        <end position="143"/>
    </location>
</feature>
<dbReference type="InterPro" id="IPR018303">
    <property type="entry name" value="ATPase_P-typ_P_site"/>
</dbReference>
<feature type="transmembrane region" description="Helical" evidence="16">
    <location>
        <begin position="1290"/>
        <end position="1309"/>
    </location>
</feature>
<feature type="transmembrane region" description="Helical" evidence="16">
    <location>
        <begin position="383"/>
        <end position="406"/>
    </location>
</feature>
<keyword evidence="10 16" id="KW-0472">Membrane</keyword>
<dbReference type="GO" id="GO:0005524">
    <property type="term" value="F:ATP binding"/>
    <property type="evidence" value="ECO:0007669"/>
    <property type="project" value="UniProtKB-UniRule"/>
</dbReference>
<organism evidence="20 21">
    <name type="scientific">Elasticomyces elasticus</name>
    <dbReference type="NCBI Taxonomy" id="574655"/>
    <lineage>
        <taxon>Eukaryota</taxon>
        <taxon>Fungi</taxon>
        <taxon>Dikarya</taxon>
        <taxon>Ascomycota</taxon>
        <taxon>Pezizomycotina</taxon>
        <taxon>Dothideomycetes</taxon>
        <taxon>Dothideomycetidae</taxon>
        <taxon>Mycosphaerellales</taxon>
        <taxon>Teratosphaeriaceae</taxon>
        <taxon>Elasticomyces</taxon>
    </lineage>
</organism>
<dbReference type="SUPFAM" id="SSF81660">
    <property type="entry name" value="Metal cation-transporting ATPase, ATP-binding domain N"/>
    <property type="match status" value="1"/>
</dbReference>
<feature type="compositionally biased region" description="Basic and acidic residues" evidence="17">
    <location>
        <begin position="20"/>
        <end position="33"/>
    </location>
</feature>
<dbReference type="GO" id="GO:0032456">
    <property type="term" value="P:endocytic recycling"/>
    <property type="evidence" value="ECO:0007669"/>
    <property type="project" value="TreeGrafter"/>
</dbReference>
<feature type="binding site" evidence="14">
    <location>
        <position position="494"/>
    </location>
    <ligand>
        <name>ATP</name>
        <dbReference type="ChEBI" id="CHEBI:30616"/>
    </ligand>
</feature>
<feature type="compositionally biased region" description="Polar residues" evidence="17">
    <location>
        <begin position="562"/>
        <end position="579"/>
    </location>
</feature>
<feature type="transmembrane region" description="Helical" evidence="16">
    <location>
        <begin position="1099"/>
        <end position="1117"/>
    </location>
</feature>
<feature type="binding site" evidence="14">
    <location>
        <position position="1021"/>
    </location>
    <ligand>
        <name>ATP</name>
        <dbReference type="ChEBI" id="CHEBI:30616"/>
    </ligand>
</feature>
<comment type="catalytic activity">
    <reaction evidence="11 16">
        <text>ATP + H2O + phospholipidSide 1 = ADP + phosphate + phospholipidSide 2.</text>
        <dbReference type="EC" id="7.6.2.1"/>
    </reaction>
</comment>
<evidence type="ECO:0000313" key="20">
    <source>
        <dbReference type="EMBL" id="KAK5708004.1"/>
    </source>
</evidence>
<dbReference type="InterPro" id="IPR023299">
    <property type="entry name" value="ATPase_P-typ_cyto_dom_N"/>
</dbReference>
<dbReference type="NCBIfam" id="TIGR01652">
    <property type="entry name" value="ATPase-Plipid"/>
    <property type="match status" value="2"/>
</dbReference>
<dbReference type="Pfam" id="PF13246">
    <property type="entry name" value="Cation_ATPase"/>
    <property type="match status" value="1"/>
</dbReference>
<dbReference type="PANTHER" id="PTHR24092">
    <property type="entry name" value="PROBABLE PHOSPHOLIPID-TRANSPORTING ATPASE"/>
    <property type="match status" value="1"/>
</dbReference>
<accession>A0AAN7ZWG0</accession>
<feature type="binding site" evidence="15">
    <location>
        <position position="492"/>
    </location>
    <ligand>
        <name>Mg(2+)</name>
        <dbReference type="ChEBI" id="CHEBI:18420"/>
    </ligand>
</feature>
<evidence type="ECO:0000313" key="21">
    <source>
        <dbReference type="Proteomes" id="UP001310594"/>
    </source>
</evidence>
<dbReference type="FunFam" id="3.40.50.1000:FF:000172">
    <property type="entry name" value="Phospholipid-transporting ATPase"/>
    <property type="match status" value="1"/>
</dbReference>
<feature type="transmembrane region" description="Helical" evidence="16">
    <location>
        <begin position="1215"/>
        <end position="1232"/>
    </location>
</feature>
<feature type="binding site" evidence="14">
    <location>
        <position position="930"/>
    </location>
    <ligand>
        <name>ATP</name>
        <dbReference type="ChEBI" id="CHEBI:30616"/>
    </ligand>
</feature>
<keyword evidence="7 15" id="KW-0460">Magnesium</keyword>
<dbReference type="GO" id="GO:0005802">
    <property type="term" value="C:trans-Golgi network"/>
    <property type="evidence" value="ECO:0007669"/>
    <property type="project" value="TreeGrafter"/>
</dbReference>
<feature type="transmembrane region" description="Helical" evidence="16">
    <location>
        <begin position="1132"/>
        <end position="1152"/>
    </location>
</feature>
<feature type="binding site" evidence="14">
    <location>
        <position position="649"/>
    </location>
    <ligand>
        <name>ATP</name>
        <dbReference type="ChEBI" id="CHEBI:30616"/>
    </ligand>
</feature>
<dbReference type="SFLD" id="SFLDF00027">
    <property type="entry name" value="p-type_atpase"/>
    <property type="match status" value="1"/>
</dbReference>
<evidence type="ECO:0000259" key="18">
    <source>
        <dbReference type="Pfam" id="PF16209"/>
    </source>
</evidence>
<protein>
    <recommendedName>
        <fullName evidence="16">Phospholipid-transporting ATPase</fullName>
        <ecNumber evidence="16">7.6.2.1</ecNumber>
    </recommendedName>
</protein>
<evidence type="ECO:0000256" key="9">
    <source>
        <dbReference type="ARBA" id="ARBA00022989"/>
    </source>
</evidence>
<comment type="cofactor">
    <cofactor evidence="15">
        <name>Mg(2+)</name>
        <dbReference type="ChEBI" id="CHEBI:18420"/>
    </cofactor>
</comment>
<evidence type="ECO:0000256" key="8">
    <source>
        <dbReference type="ARBA" id="ARBA00022967"/>
    </source>
</evidence>
<feature type="binding site" evidence="14">
    <location>
        <position position="493"/>
    </location>
    <ligand>
        <name>ATP</name>
        <dbReference type="ChEBI" id="CHEBI:30616"/>
    </ligand>
</feature>
<evidence type="ECO:0000256" key="2">
    <source>
        <dbReference type="ARBA" id="ARBA00008109"/>
    </source>
</evidence>
<evidence type="ECO:0000256" key="16">
    <source>
        <dbReference type="RuleBase" id="RU362033"/>
    </source>
</evidence>
<sequence>MSSKLAREAGDKSGTSTSTKELRRDKSREDEVESWFDRKVKQPVRLRYEKYCVELVLRRKPLPPSKDGRHIPLRAAHDSPLEDERRGHPYISNTIRSSRYTIWDFIPKQLLFQATRLHNFYFICIGVPQTIPGLSTTGNYTTILPLIFFIILTMFKEAYDDYKRHKMDKVENNKLAKVLREKSDGSHGAKHTLDFLKTLSVPRLPWKPKKARATHDEVHDPDEDADMHWEWVKWCEITVGDVVKLKRNDDVPADLAILYANGEDGIAYVETMALDGETNLKSKQAPRGLRMCSNIPGIRSCAADFVCEDPNRDLYDFNGRVTTNDETSPLTLNEVLYRGSVLRNTTYAIGLVVNSGEECKIRMNANHHPNAKKPRLERYANQVVLTLIGYVVLLSVGVSMGYLIWHANYEVNAWYLDNAYVGFEEIIVGFLIMFNNVIPLSLYVSMEIVKIGQMIMIHNDVEMYDAETDTPMVCNTNTILENLGQVSYVLSDKTGTLTENVMKFRGMSVGGVAFTHGMDAPRRDVSLDYTGMSEDRVVKDSSRDMKHEKVSITVEDRELTPIPTNATAPHGRSSMQQRPSVGGPPRNSMQGQDGFTSTTELLKYISEYPSAALSQKARDFILAMALCHTALPETTDNGDVKFQASSPDELALLEAAQDLGYLLVQRASHSITLLHTSADGEQSKETYEILDVVEFSSKRKRMSIVVRCPDGRIWLLCKGADSVIVPRLQQAALASRKSHEVRRSLQIEREQQNRSEQMTPRNSFGGRPSMTLRRGSSMDIRINPAAKSAKLDVPKHSYEMAVQVRSMDTSRERQSGLSALDNSAVNDDATVFSRCFKHMDDFAMQGLRTLLYADKTISPSEYASWKKMYQDATTSLVDRQNRIENAAEMVEQGFDLLGASAIEDKLQKGVPETIDKLRRAGIKIWMLTGDKRETAINIAHSAQICKPESNIFILDSTKGSLEAQLHDVVVDVRTGCLHSVLVIDGHTLSQVDADPTLKQVFYDLIPFLDSVICCRASPSQKAGIVKAIRARIPSALTLAIGDGANDIAMIQSCHVGVGISGREGLQAARVADYSISQFRFLQRLLLVHGRWNYMRTAKFILWTFWKEMFFYMMQALYQHHNGYTGTSLYENWSLTVLNTLFTSLCVIVPGIFEQDLKADTLLAVPELYVYGQRNMGLNLPYYLRWVVLGTVQGIIVWFVSWAAWSRFAKMSDHGLFALGDLSFTLGIVFTNYKLLILETHYKTLIVAISFTVVVGGWFAWNGFMSSAYSDNLSPYDVKGGFTSTFGNDPIWWLTLIVVMAILTVMELSYKSIKHTMLVAGQWPPWKRRVRGVNGVQNAEELDVGLWQALEKEPHIRERLKRMSDESYDDQHEHE</sequence>
<dbReference type="SFLD" id="SFLDG00002">
    <property type="entry name" value="C1.7:_P-type_atpase_like"/>
    <property type="match status" value="1"/>
</dbReference>
<feature type="binding site" evidence="15">
    <location>
        <position position="1046"/>
    </location>
    <ligand>
        <name>Mg(2+)</name>
        <dbReference type="ChEBI" id="CHEBI:18420"/>
    </ligand>
</feature>
<dbReference type="GO" id="GO:0006892">
    <property type="term" value="P:post-Golgi vesicle-mediated transport"/>
    <property type="evidence" value="ECO:0007669"/>
    <property type="project" value="TreeGrafter"/>
</dbReference>
<evidence type="ECO:0000256" key="3">
    <source>
        <dbReference type="ARBA" id="ARBA00022692"/>
    </source>
</evidence>
<evidence type="ECO:0000256" key="15">
    <source>
        <dbReference type="PIRSR" id="PIRSR606539-3"/>
    </source>
</evidence>
<dbReference type="InterPro" id="IPR023298">
    <property type="entry name" value="ATPase_P-typ_TM_dom_sf"/>
</dbReference>
<dbReference type="GO" id="GO:0005886">
    <property type="term" value="C:plasma membrane"/>
    <property type="evidence" value="ECO:0007669"/>
    <property type="project" value="TreeGrafter"/>
</dbReference>
<feature type="compositionally biased region" description="Basic and acidic residues" evidence="17">
    <location>
        <begin position="1"/>
        <end position="11"/>
    </location>
</feature>
<feature type="binding site" evidence="14">
    <location>
        <position position="1015"/>
    </location>
    <ligand>
        <name>ATP</name>
        <dbReference type="ChEBI" id="CHEBI:30616"/>
    </ligand>
</feature>
<dbReference type="InterPro" id="IPR036412">
    <property type="entry name" value="HAD-like_sf"/>
</dbReference>
<evidence type="ECO:0000256" key="17">
    <source>
        <dbReference type="SAM" id="MobiDB-lite"/>
    </source>
</evidence>
<feature type="binding site" evidence="14">
    <location>
        <position position="1046"/>
    </location>
    <ligand>
        <name>ATP</name>
        <dbReference type="ChEBI" id="CHEBI:30616"/>
    </ligand>
</feature>
<proteinExistence type="inferred from homology"/>
<dbReference type="Pfam" id="PF16212">
    <property type="entry name" value="PhoLip_ATPase_C"/>
    <property type="match status" value="1"/>
</dbReference>
<keyword evidence="6 14" id="KW-0067">ATP-binding</keyword>
<dbReference type="Gene3D" id="3.40.50.1000">
    <property type="entry name" value="HAD superfamily/HAD-like"/>
    <property type="match status" value="1"/>
</dbReference>
<feature type="binding site" evidence="14">
    <location>
        <position position="929"/>
    </location>
    <ligand>
        <name>ATP</name>
        <dbReference type="ChEBI" id="CHEBI:30616"/>
    </ligand>
</feature>
<dbReference type="PROSITE" id="PS00154">
    <property type="entry name" value="ATPASE_E1_E2"/>
    <property type="match status" value="1"/>
</dbReference>
<feature type="binding site" evidence="14">
    <location>
        <position position="1045"/>
    </location>
    <ligand>
        <name>ATP</name>
        <dbReference type="ChEBI" id="CHEBI:30616"/>
    </ligand>
</feature>
<evidence type="ECO:0000256" key="4">
    <source>
        <dbReference type="ARBA" id="ARBA00022723"/>
    </source>
</evidence>
<feature type="domain" description="P-type ATPase C-terminal" evidence="19">
    <location>
        <begin position="1068"/>
        <end position="1316"/>
    </location>
</feature>
<feature type="binding site" evidence="14">
    <location>
        <position position="718"/>
    </location>
    <ligand>
        <name>ATP</name>
        <dbReference type="ChEBI" id="CHEBI:30616"/>
    </ligand>
</feature>
<dbReference type="Gene3D" id="3.40.1110.10">
    <property type="entry name" value="Calcium-transporting ATPase, cytoplasmic domain N"/>
    <property type="match status" value="2"/>
</dbReference>
<feature type="binding site" evidence="15">
    <location>
        <position position="494"/>
    </location>
    <ligand>
        <name>Mg(2+)</name>
        <dbReference type="ChEBI" id="CHEBI:18420"/>
    </ligand>
</feature>
<dbReference type="EC" id="7.6.2.1" evidence="16"/>
<feature type="transmembrane region" description="Helical" evidence="16">
    <location>
        <begin position="426"/>
        <end position="446"/>
    </location>
</feature>
<dbReference type="GO" id="GO:0045332">
    <property type="term" value="P:phospholipid translocation"/>
    <property type="evidence" value="ECO:0007669"/>
    <property type="project" value="TreeGrafter"/>
</dbReference>
<comment type="caution">
    <text evidence="20">The sequence shown here is derived from an EMBL/GenBank/DDBJ whole genome shotgun (WGS) entry which is preliminary data.</text>
</comment>
<dbReference type="PANTHER" id="PTHR24092:SF174">
    <property type="entry name" value="PHOSPHOLIPID-TRANSPORTING ATPASE DNF3-RELATED"/>
    <property type="match status" value="1"/>
</dbReference>
<dbReference type="InterPro" id="IPR032630">
    <property type="entry name" value="P_typ_ATPase_c"/>
</dbReference>
<dbReference type="SFLD" id="SFLDS00003">
    <property type="entry name" value="Haloacid_Dehalogenase"/>
    <property type="match status" value="1"/>
</dbReference>
<keyword evidence="3 16" id="KW-0812">Transmembrane</keyword>
<keyword evidence="9 16" id="KW-1133">Transmembrane helix</keyword>
<comment type="catalytic activity">
    <reaction evidence="12">
        <text>a 1,2-diacyl-sn-glycero-3-phosphoethanolamine(out) + ATP + H2O = a 1,2-diacyl-sn-glycero-3-phosphoethanolamine(in) + ADP + phosphate + H(+)</text>
        <dbReference type="Rhea" id="RHEA:66132"/>
        <dbReference type="ChEBI" id="CHEBI:15377"/>
        <dbReference type="ChEBI" id="CHEBI:15378"/>
        <dbReference type="ChEBI" id="CHEBI:30616"/>
        <dbReference type="ChEBI" id="CHEBI:43474"/>
        <dbReference type="ChEBI" id="CHEBI:64612"/>
        <dbReference type="ChEBI" id="CHEBI:456216"/>
    </reaction>
    <physiologicalReaction direction="left-to-right" evidence="12">
        <dbReference type="Rhea" id="RHEA:66133"/>
    </physiologicalReaction>
</comment>
<feature type="binding site" evidence="15">
    <location>
        <position position="1042"/>
    </location>
    <ligand>
        <name>Mg(2+)</name>
        <dbReference type="ChEBI" id="CHEBI:18420"/>
    </ligand>
</feature>
<dbReference type="SUPFAM" id="SSF81653">
    <property type="entry name" value="Calcium ATPase, transduction domain A"/>
    <property type="match status" value="1"/>
</dbReference>
<dbReference type="GO" id="GO:0000287">
    <property type="term" value="F:magnesium ion binding"/>
    <property type="evidence" value="ECO:0007669"/>
    <property type="project" value="UniProtKB-UniRule"/>
</dbReference>
<feature type="binding site" evidence="14">
    <location>
        <position position="492"/>
    </location>
    <ligand>
        <name>ATP</name>
        <dbReference type="ChEBI" id="CHEBI:30616"/>
    </ligand>
</feature>
<dbReference type="InterPro" id="IPR023214">
    <property type="entry name" value="HAD_sf"/>
</dbReference>
<dbReference type="SUPFAM" id="SSF56784">
    <property type="entry name" value="HAD-like"/>
    <property type="match status" value="1"/>
</dbReference>
<dbReference type="PRINTS" id="PR00119">
    <property type="entry name" value="CATATPASE"/>
</dbReference>
<dbReference type="InterPro" id="IPR006539">
    <property type="entry name" value="P-type_ATPase_IV"/>
</dbReference>
<feature type="region of interest" description="Disordered" evidence="17">
    <location>
        <begin position="1"/>
        <end position="33"/>
    </location>
</feature>
<dbReference type="EMBL" id="JAVRQU010000001">
    <property type="protein sequence ID" value="KAK5708004.1"/>
    <property type="molecule type" value="Genomic_DNA"/>
</dbReference>
<dbReference type="GO" id="GO:0016887">
    <property type="term" value="F:ATP hydrolysis activity"/>
    <property type="evidence" value="ECO:0007669"/>
    <property type="project" value="InterPro"/>
</dbReference>
<feature type="transmembrane region" description="Helical" evidence="16">
    <location>
        <begin position="140"/>
        <end position="159"/>
    </location>
</feature>
<feature type="region of interest" description="Disordered" evidence="17">
    <location>
        <begin position="748"/>
        <end position="773"/>
    </location>
</feature>
<evidence type="ECO:0000256" key="14">
    <source>
        <dbReference type="PIRSR" id="PIRSR606539-2"/>
    </source>
</evidence>
<dbReference type="Gene3D" id="2.70.150.10">
    <property type="entry name" value="Calcium-transporting ATPase, cytoplasmic transduction domain A"/>
    <property type="match status" value="1"/>
</dbReference>
<feature type="transmembrane region" description="Helical" evidence="16">
    <location>
        <begin position="1244"/>
        <end position="1263"/>
    </location>
</feature>
<feature type="region of interest" description="Disordered" evidence="17">
    <location>
        <begin position="557"/>
        <end position="592"/>
    </location>
</feature>
<dbReference type="NCBIfam" id="TIGR01494">
    <property type="entry name" value="ATPase_P-type"/>
    <property type="match status" value="1"/>
</dbReference>
<comment type="subcellular location">
    <subcellularLocation>
        <location evidence="1 16">Membrane</location>
        <topology evidence="1 16">Multi-pass membrane protein</topology>
    </subcellularLocation>
</comment>
<dbReference type="Proteomes" id="UP001310594">
    <property type="component" value="Unassembled WGS sequence"/>
</dbReference>
<dbReference type="Pfam" id="PF00702">
    <property type="entry name" value="Hydrolase"/>
    <property type="match status" value="1"/>
</dbReference>
<keyword evidence="5 14" id="KW-0547">Nucleotide-binding</keyword>
<evidence type="ECO:0000256" key="1">
    <source>
        <dbReference type="ARBA" id="ARBA00004141"/>
    </source>
</evidence>